<dbReference type="Proteomes" id="UP000309984">
    <property type="component" value="Unassembled WGS sequence"/>
</dbReference>
<name>A0A7I7ZXF2_9MYCO</name>
<evidence type="ECO:0000313" key="1">
    <source>
        <dbReference type="EMBL" id="TLH64040.1"/>
    </source>
</evidence>
<keyword evidence="2" id="KW-1185">Reference proteome</keyword>
<dbReference type="EMBL" id="POTM01000051">
    <property type="protein sequence ID" value="TLH64040.1"/>
    <property type="molecule type" value="Genomic_DNA"/>
</dbReference>
<dbReference type="InterPro" id="IPR036526">
    <property type="entry name" value="C-N_Hydrolase_sf"/>
</dbReference>
<accession>A0A7I7ZXF2</accession>
<organism evidence="1 2">
    <name type="scientific">Mycolicibacterium phocaicum</name>
    <dbReference type="NCBI Taxonomy" id="319706"/>
    <lineage>
        <taxon>Bacteria</taxon>
        <taxon>Bacillati</taxon>
        <taxon>Actinomycetota</taxon>
        <taxon>Actinomycetes</taxon>
        <taxon>Mycobacteriales</taxon>
        <taxon>Mycobacteriaceae</taxon>
        <taxon>Mycolicibacterium</taxon>
    </lineage>
</organism>
<sequence>MVQTMNIVAVQPVSRSHCPETELEHIEQLVRAAVAEHRPDLVVLPSGLTVGNQSYDGVPAAVRPVDGAPLQMLRLLSRELGVTLAGGFHARRGGDAFSTYALVEPTGCTHLSNASALMPQEARWCAQGEGAGSTKIGDVRATMLTGLEWAQQGSSRQLAGKIQLALGGMSWPTTADALSMTSKMWTGNRDAATLDRYLRSLPLWQSRLFGAPAVLAVHGTSSRAPGLGATQIVSADEGVMASIAARDGEGYIAVRVTLPTDPIVQHALAGRWIGPGPHRIAFDAALGRAVLAYQRDRVSQRHPWQLWPGADLPDESGPSLAHSLAHATTFDWKAS</sequence>
<dbReference type="Gene3D" id="3.60.110.10">
    <property type="entry name" value="Carbon-nitrogen hydrolase"/>
    <property type="match status" value="1"/>
</dbReference>
<dbReference type="SUPFAM" id="SSF56317">
    <property type="entry name" value="Carbon-nitrogen hydrolase"/>
    <property type="match status" value="1"/>
</dbReference>
<reference evidence="1 2" key="1">
    <citation type="submission" date="2018-01" db="EMBL/GenBank/DDBJ databases">
        <title>Comparative genomics of Mycobacterium mucogenicum and Mycobacterium neoaurum clade members emphasizing tRNA and non-coding RNA.</title>
        <authorList>
            <person name="Behra P.R.K."/>
            <person name="Pettersson B.M.F."/>
            <person name="Das S."/>
            <person name="Dasgupta S."/>
            <person name="Kirsebom L.A."/>
        </authorList>
    </citation>
    <scope>NUCLEOTIDE SEQUENCE [LARGE SCALE GENOMIC DNA]</scope>
    <source>
        <strain evidence="1 2">DSM 45104</strain>
    </source>
</reference>
<proteinExistence type="predicted"/>
<dbReference type="AlphaFoldDB" id="A0A7I7ZXF2"/>
<gene>
    <name evidence="1" type="ORF">C1S79_20655</name>
</gene>
<protein>
    <submittedName>
        <fullName evidence="1">Uncharacterized protein</fullName>
    </submittedName>
</protein>
<comment type="caution">
    <text evidence="1">The sequence shown here is derived from an EMBL/GenBank/DDBJ whole genome shotgun (WGS) entry which is preliminary data.</text>
</comment>
<evidence type="ECO:0000313" key="2">
    <source>
        <dbReference type="Proteomes" id="UP000309984"/>
    </source>
</evidence>